<accession>A0A9D2PU25</accession>
<dbReference type="Proteomes" id="UP000823863">
    <property type="component" value="Unassembled WGS sequence"/>
</dbReference>
<reference evidence="2" key="1">
    <citation type="journal article" date="2021" name="PeerJ">
        <title>Extensive microbial diversity within the chicken gut microbiome revealed by metagenomics and culture.</title>
        <authorList>
            <person name="Gilroy R."/>
            <person name="Ravi A."/>
            <person name="Getino M."/>
            <person name="Pursley I."/>
            <person name="Horton D.L."/>
            <person name="Alikhan N.F."/>
            <person name="Baker D."/>
            <person name="Gharbi K."/>
            <person name="Hall N."/>
            <person name="Watson M."/>
            <person name="Adriaenssens E.M."/>
            <person name="Foster-Nyarko E."/>
            <person name="Jarju S."/>
            <person name="Secka A."/>
            <person name="Antonio M."/>
            <person name="Oren A."/>
            <person name="Chaudhuri R.R."/>
            <person name="La Ragione R."/>
            <person name="Hildebrand F."/>
            <person name="Pallen M.J."/>
        </authorList>
    </citation>
    <scope>NUCLEOTIDE SEQUENCE</scope>
    <source>
        <strain evidence="2">CHK198-12963</strain>
    </source>
</reference>
<dbReference type="AlphaFoldDB" id="A0A9D2PU25"/>
<feature type="domain" description="STAS" evidence="1">
    <location>
        <begin position="1"/>
        <end position="94"/>
    </location>
</feature>
<evidence type="ECO:0000313" key="2">
    <source>
        <dbReference type="EMBL" id="HJC67293.1"/>
    </source>
</evidence>
<protein>
    <submittedName>
        <fullName evidence="2">STAS domain-containing protein</fullName>
    </submittedName>
</protein>
<comment type="caution">
    <text evidence="2">The sequence shown here is derived from an EMBL/GenBank/DDBJ whole genome shotgun (WGS) entry which is preliminary data.</text>
</comment>
<dbReference type="Pfam" id="PF01740">
    <property type="entry name" value="STAS"/>
    <property type="match status" value="1"/>
</dbReference>
<dbReference type="GO" id="GO:0043856">
    <property type="term" value="F:anti-sigma factor antagonist activity"/>
    <property type="evidence" value="ECO:0007669"/>
    <property type="project" value="TreeGrafter"/>
</dbReference>
<dbReference type="Gene3D" id="3.30.750.24">
    <property type="entry name" value="STAS domain"/>
    <property type="match status" value="1"/>
</dbReference>
<dbReference type="InterPro" id="IPR036513">
    <property type="entry name" value="STAS_dom_sf"/>
</dbReference>
<dbReference type="InterPro" id="IPR002645">
    <property type="entry name" value="STAS_dom"/>
</dbReference>
<dbReference type="PANTHER" id="PTHR33495">
    <property type="entry name" value="ANTI-SIGMA FACTOR ANTAGONIST TM_1081-RELATED-RELATED"/>
    <property type="match status" value="1"/>
</dbReference>
<evidence type="ECO:0000313" key="3">
    <source>
        <dbReference type="Proteomes" id="UP000823863"/>
    </source>
</evidence>
<dbReference type="CDD" id="cd07043">
    <property type="entry name" value="STAS_anti-anti-sigma_factors"/>
    <property type="match status" value="1"/>
</dbReference>
<sequence>MSEATVYQTPARIDASSASAVDQEIKDLIAGGVLDLQIDMSRTIYISSVGLRVILATKKSLDAKKGKLVLKQVCPQVKEIFDVTGFSGFLMMED</sequence>
<name>A0A9D2PU25_9FIRM</name>
<organism evidence="2 3">
    <name type="scientific">Candidatus Enterocloster excrementigallinarum</name>
    <dbReference type="NCBI Taxonomy" id="2838558"/>
    <lineage>
        <taxon>Bacteria</taxon>
        <taxon>Bacillati</taxon>
        <taxon>Bacillota</taxon>
        <taxon>Clostridia</taxon>
        <taxon>Lachnospirales</taxon>
        <taxon>Lachnospiraceae</taxon>
        <taxon>Enterocloster</taxon>
    </lineage>
</organism>
<evidence type="ECO:0000259" key="1">
    <source>
        <dbReference type="PROSITE" id="PS50801"/>
    </source>
</evidence>
<dbReference type="PROSITE" id="PS50801">
    <property type="entry name" value="STAS"/>
    <property type="match status" value="1"/>
</dbReference>
<reference evidence="2" key="2">
    <citation type="submission" date="2021-04" db="EMBL/GenBank/DDBJ databases">
        <authorList>
            <person name="Gilroy R."/>
        </authorList>
    </citation>
    <scope>NUCLEOTIDE SEQUENCE</scope>
    <source>
        <strain evidence="2">CHK198-12963</strain>
    </source>
</reference>
<dbReference type="SUPFAM" id="SSF52091">
    <property type="entry name" value="SpoIIaa-like"/>
    <property type="match status" value="1"/>
</dbReference>
<proteinExistence type="predicted"/>
<dbReference type="EMBL" id="DWWB01000062">
    <property type="protein sequence ID" value="HJC67293.1"/>
    <property type="molecule type" value="Genomic_DNA"/>
</dbReference>
<gene>
    <name evidence="2" type="ORF">H9931_11365</name>
</gene>